<evidence type="ECO:0000313" key="2">
    <source>
        <dbReference type="Proteomes" id="UP000887159"/>
    </source>
</evidence>
<reference evidence="1" key="1">
    <citation type="submission" date="2020-08" db="EMBL/GenBank/DDBJ databases">
        <title>Multicomponent nature underlies the extraordinary mechanical properties of spider dragline silk.</title>
        <authorList>
            <person name="Kono N."/>
            <person name="Nakamura H."/>
            <person name="Mori M."/>
            <person name="Yoshida Y."/>
            <person name="Ohtoshi R."/>
            <person name="Malay A.D."/>
            <person name="Moran D.A.P."/>
            <person name="Tomita M."/>
            <person name="Numata K."/>
            <person name="Arakawa K."/>
        </authorList>
    </citation>
    <scope>NUCLEOTIDE SEQUENCE</scope>
</reference>
<dbReference type="Proteomes" id="UP000887159">
    <property type="component" value="Unassembled WGS sequence"/>
</dbReference>
<sequence>MAAVDFLHHENPLNWAGVEPATLGAEDQQQTNHYIQPRLPVLVKSPITTEISSTNANLCGAADHWYTTLLPSIIANIVRSIPLSKGGGKAKKRSLSDSNGIQTKLIIQKNLKLISKTLRHLK</sequence>
<keyword evidence="2" id="KW-1185">Reference proteome</keyword>
<protein>
    <submittedName>
        <fullName evidence="1">Uncharacterized protein</fullName>
    </submittedName>
</protein>
<comment type="caution">
    <text evidence="1">The sequence shown here is derived from an EMBL/GenBank/DDBJ whole genome shotgun (WGS) entry which is preliminary data.</text>
</comment>
<accession>A0A8X6WGD4</accession>
<name>A0A8X6WGD4_TRICX</name>
<proteinExistence type="predicted"/>
<organism evidence="1 2">
    <name type="scientific">Trichonephila clavipes</name>
    <name type="common">Golden silk orbweaver</name>
    <name type="synonym">Nephila clavipes</name>
    <dbReference type="NCBI Taxonomy" id="2585209"/>
    <lineage>
        <taxon>Eukaryota</taxon>
        <taxon>Metazoa</taxon>
        <taxon>Ecdysozoa</taxon>
        <taxon>Arthropoda</taxon>
        <taxon>Chelicerata</taxon>
        <taxon>Arachnida</taxon>
        <taxon>Araneae</taxon>
        <taxon>Araneomorphae</taxon>
        <taxon>Entelegynae</taxon>
        <taxon>Araneoidea</taxon>
        <taxon>Nephilidae</taxon>
        <taxon>Trichonephila</taxon>
    </lineage>
</organism>
<dbReference type="AlphaFoldDB" id="A0A8X6WGD4"/>
<evidence type="ECO:0000313" key="1">
    <source>
        <dbReference type="EMBL" id="GFY34062.1"/>
    </source>
</evidence>
<gene>
    <name evidence="1" type="ORF">TNCV_4982651</name>
</gene>
<dbReference type="EMBL" id="BMAU01021421">
    <property type="protein sequence ID" value="GFY34062.1"/>
    <property type="molecule type" value="Genomic_DNA"/>
</dbReference>